<dbReference type="AlphaFoldDB" id="A0AAD1Y2P8"/>
<reference evidence="11" key="1">
    <citation type="submission" date="2023-07" db="EMBL/GenBank/DDBJ databases">
        <authorList>
            <consortium name="AG Swart"/>
            <person name="Singh M."/>
            <person name="Singh A."/>
            <person name="Seah K."/>
            <person name="Emmerich C."/>
        </authorList>
    </citation>
    <scope>NUCLEOTIDE SEQUENCE</scope>
    <source>
        <strain evidence="11">DP1</strain>
    </source>
</reference>
<evidence type="ECO:0000259" key="10">
    <source>
        <dbReference type="PROSITE" id="PS50011"/>
    </source>
</evidence>
<keyword evidence="5" id="KW-0418">Kinase</keyword>
<keyword evidence="12" id="KW-1185">Reference proteome</keyword>
<dbReference type="Pfam" id="PF12796">
    <property type="entry name" value="Ank_2"/>
    <property type="match status" value="1"/>
</dbReference>
<evidence type="ECO:0000313" key="11">
    <source>
        <dbReference type="EMBL" id="CAI2383613.1"/>
    </source>
</evidence>
<dbReference type="PROSITE" id="PS50011">
    <property type="entry name" value="PROTEIN_KINASE_DOM"/>
    <property type="match status" value="1"/>
</dbReference>
<evidence type="ECO:0000256" key="2">
    <source>
        <dbReference type="ARBA" id="ARBA00022553"/>
    </source>
</evidence>
<dbReference type="Gene3D" id="1.10.510.10">
    <property type="entry name" value="Transferase(Phosphotransferase) domain 1"/>
    <property type="match status" value="1"/>
</dbReference>
<dbReference type="EMBL" id="CAMPGE010025906">
    <property type="protein sequence ID" value="CAI2383613.1"/>
    <property type="molecule type" value="Genomic_DNA"/>
</dbReference>
<keyword evidence="2" id="KW-0597">Phosphoprotein</keyword>
<dbReference type="FunFam" id="1.10.510.10:FF:000465">
    <property type="entry name" value="Non-specific serine/threonine protein kinase"/>
    <property type="match status" value="1"/>
</dbReference>
<dbReference type="InterPro" id="IPR011009">
    <property type="entry name" value="Kinase-like_dom_sf"/>
</dbReference>
<gene>
    <name evidence="11" type="ORF">ECRASSUSDP1_LOCUS25118</name>
</gene>
<name>A0AAD1Y2P8_EUPCR</name>
<evidence type="ECO:0000256" key="3">
    <source>
        <dbReference type="ARBA" id="ARBA00022679"/>
    </source>
</evidence>
<dbReference type="GO" id="GO:0004674">
    <property type="term" value="F:protein serine/threonine kinase activity"/>
    <property type="evidence" value="ECO:0007669"/>
    <property type="project" value="UniProtKB-KW"/>
</dbReference>
<dbReference type="Proteomes" id="UP001295684">
    <property type="component" value="Unassembled WGS sequence"/>
</dbReference>
<dbReference type="InterPro" id="IPR045270">
    <property type="entry name" value="STKc_AGC"/>
</dbReference>
<keyword evidence="6 8" id="KW-0067">ATP-binding</keyword>
<keyword evidence="1" id="KW-0723">Serine/threonine-protein kinase</keyword>
<evidence type="ECO:0000256" key="4">
    <source>
        <dbReference type="ARBA" id="ARBA00022741"/>
    </source>
</evidence>
<dbReference type="SUPFAM" id="SSF56112">
    <property type="entry name" value="Protein kinase-like (PK-like)"/>
    <property type="match status" value="1"/>
</dbReference>
<evidence type="ECO:0000256" key="1">
    <source>
        <dbReference type="ARBA" id="ARBA00022527"/>
    </source>
</evidence>
<evidence type="ECO:0000256" key="6">
    <source>
        <dbReference type="ARBA" id="ARBA00022840"/>
    </source>
</evidence>
<dbReference type="PROSITE" id="PS00108">
    <property type="entry name" value="PROTEIN_KINASE_ST"/>
    <property type="match status" value="1"/>
</dbReference>
<dbReference type="InterPro" id="IPR002110">
    <property type="entry name" value="Ankyrin_rpt"/>
</dbReference>
<feature type="binding site" evidence="8">
    <location>
        <position position="414"/>
    </location>
    <ligand>
        <name>ATP</name>
        <dbReference type="ChEBI" id="CHEBI:30616"/>
    </ligand>
</feature>
<feature type="domain" description="Protein kinase" evidence="10">
    <location>
        <begin position="385"/>
        <end position="642"/>
    </location>
</feature>
<dbReference type="SMART" id="SM00220">
    <property type="entry name" value="S_TKc"/>
    <property type="match status" value="1"/>
</dbReference>
<dbReference type="CDD" id="cd05123">
    <property type="entry name" value="STKc_AGC"/>
    <property type="match status" value="1"/>
</dbReference>
<evidence type="ECO:0000256" key="8">
    <source>
        <dbReference type="PROSITE-ProRule" id="PRU10141"/>
    </source>
</evidence>
<keyword evidence="4 8" id="KW-0547">Nucleotide-binding</keyword>
<organism evidence="11 12">
    <name type="scientific">Euplotes crassus</name>
    <dbReference type="NCBI Taxonomy" id="5936"/>
    <lineage>
        <taxon>Eukaryota</taxon>
        <taxon>Sar</taxon>
        <taxon>Alveolata</taxon>
        <taxon>Ciliophora</taxon>
        <taxon>Intramacronucleata</taxon>
        <taxon>Spirotrichea</taxon>
        <taxon>Hypotrichia</taxon>
        <taxon>Euplotida</taxon>
        <taxon>Euplotidae</taxon>
        <taxon>Moneuplotes</taxon>
    </lineage>
</organism>
<dbReference type="InterPro" id="IPR000719">
    <property type="entry name" value="Prot_kinase_dom"/>
</dbReference>
<dbReference type="Gene3D" id="1.25.40.20">
    <property type="entry name" value="Ankyrin repeat-containing domain"/>
    <property type="match status" value="1"/>
</dbReference>
<dbReference type="InterPro" id="IPR036770">
    <property type="entry name" value="Ankyrin_rpt-contain_sf"/>
</dbReference>
<evidence type="ECO:0000256" key="5">
    <source>
        <dbReference type="ARBA" id="ARBA00022777"/>
    </source>
</evidence>
<dbReference type="PROSITE" id="PS00107">
    <property type="entry name" value="PROTEIN_KINASE_ATP"/>
    <property type="match status" value="1"/>
</dbReference>
<dbReference type="SMART" id="SM00248">
    <property type="entry name" value="ANK"/>
    <property type="match status" value="2"/>
</dbReference>
<evidence type="ECO:0000256" key="9">
    <source>
        <dbReference type="SAM" id="MobiDB-lite"/>
    </source>
</evidence>
<dbReference type="PROSITE" id="PS50088">
    <property type="entry name" value="ANK_REPEAT"/>
    <property type="match status" value="1"/>
</dbReference>
<dbReference type="Gene3D" id="3.30.200.20">
    <property type="entry name" value="Phosphorylase Kinase, domain 1"/>
    <property type="match status" value="1"/>
</dbReference>
<sequence>MEKDPNTPKKQPFSYRKDYQNQERPQTARIKRSDIDPSHIGGQEGDNLSRNSESFLSLNEEYATWKTIMNEKKLKIRRRIMKKVSRKRPTITNMNKSNSNLYESSRSSSKYHFLDAFREESNQNVSIHTERTVEGTEGIWDQWWRQKEENENKLKDYITKKDIKGVRKVLGLKHCRPQVNCVYEDKQTPLHFACLSNAHDIIRLLIEMNANVNAKNKLIKTPLHYASKFRADFADEDEDFEKIIETIKLLLDKGANPSIKDKVGKYPYQYTKDERIRGLLKPLTRESSRKDNMRESSQYRRKIMLEMTGKDKQPETEIVAECKPLKKSKLNEIQEADEEVKALNNDSGYTERFVDPSNSSGTVSNEISLEPVEIMKEGKLVPNSFEIMKPLGAGAFGQVWLVKNKNNGEMMAMKCVDKELLAKNGLTPYMKTEKNIMLKIDHPFIVNLKHSFQTPEKFFLLMEYCCGGDLAVRIANEGTLKEELAKIYIAEIILAVEELHKHNIAYRDLKPANVLISSDGHCKLTDFGLSKESLKEGQITGSFCGSVAYMAPEILRGEGHSRSVDWYLLGVCLYELLIGEPPLYSEDSNKMHDDIVNSPVKIPQFCTKNCKDFLKGLLEKQPGKRLGCKRKGINEIKKHKFFKNIDWKKVYNKEYEVLTVKNPKIKSIDYPPNEVFGDYEDFEVDLSFSNQRVLNNIPDWSFCKTIAES</sequence>
<comment type="caution">
    <text evidence="11">The sequence shown here is derived from an EMBL/GenBank/DDBJ whole genome shotgun (WGS) entry which is preliminary data.</text>
</comment>
<feature type="region of interest" description="Disordered" evidence="9">
    <location>
        <begin position="1"/>
        <end position="51"/>
    </location>
</feature>
<evidence type="ECO:0000313" key="12">
    <source>
        <dbReference type="Proteomes" id="UP001295684"/>
    </source>
</evidence>
<keyword evidence="7" id="KW-0040">ANK repeat</keyword>
<dbReference type="FunFam" id="3.30.200.20:FF:000042">
    <property type="entry name" value="Aurora kinase A"/>
    <property type="match status" value="1"/>
</dbReference>
<evidence type="ECO:0000256" key="7">
    <source>
        <dbReference type="PROSITE-ProRule" id="PRU00023"/>
    </source>
</evidence>
<feature type="repeat" description="ANK" evidence="7">
    <location>
        <begin position="185"/>
        <end position="217"/>
    </location>
</feature>
<dbReference type="InterPro" id="IPR008271">
    <property type="entry name" value="Ser/Thr_kinase_AS"/>
</dbReference>
<proteinExistence type="predicted"/>
<dbReference type="PROSITE" id="PS50297">
    <property type="entry name" value="ANK_REP_REGION"/>
    <property type="match status" value="1"/>
</dbReference>
<accession>A0AAD1Y2P8</accession>
<dbReference type="Pfam" id="PF00069">
    <property type="entry name" value="Pkinase"/>
    <property type="match status" value="1"/>
</dbReference>
<protein>
    <recommendedName>
        <fullName evidence="10">Protein kinase domain-containing protein</fullName>
    </recommendedName>
</protein>
<dbReference type="InterPro" id="IPR017441">
    <property type="entry name" value="Protein_kinase_ATP_BS"/>
</dbReference>
<dbReference type="SUPFAM" id="SSF48403">
    <property type="entry name" value="Ankyrin repeat"/>
    <property type="match status" value="1"/>
</dbReference>
<keyword evidence="3" id="KW-0808">Transferase</keyword>
<dbReference type="PANTHER" id="PTHR24351">
    <property type="entry name" value="RIBOSOMAL PROTEIN S6 KINASE"/>
    <property type="match status" value="1"/>
</dbReference>
<dbReference type="GO" id="GO:0005524">
    <property type="term" value="F:ATP binding"/>
    <property type="evidence" value="ECO:0007669"/>
    <property type="project" value="UniProtKB-UniRule"/>
</dbReference>